<organism evidence="2">
    <name type="scientific">hydrothermal vent metagenome</name>
    <dbReference type="NCBI Taxonomy" id="652676"/>
    <lineage>
        <taxon>unclassified sequences</taxon>
        <taxon>metagenomes</taxon>
        <taxon>ecological metagenomes</taxon>
    </lineage>
</organism>
<dbReference type="InterPro" id="IPR009799">
    <property type="entry name" value="EthD_dom"/>
</dbReference>
<sequence length="313" mass="35084">MGKISSFTRDSSAQMSFYVLLKKRSGIALSMFDDYWRNVHGPVCARLPGQHQYWQFHLAHNDGGFWQQVEGVDYACSEDDQFDGIAELTFTSERERDAWFSSAAILMSDEHNIFSRAIGYISAAGNSTTYRDQNRDGAPNGTGGSPWFQVLIQKSDNVSTVAFRDFISKRYVPAVLDSSLVSKLRVHLLEGHDNSEDLPPAPGVDHFESPDRQYQAAIEIAFNDNMGMESYFASDEYKASLENQADYIKRVNPFPVRDTYTFVYDGRMTLSGQRGSSTASLISNIGALNQLNDDVSHLIDSGMIYRQENKIGA</sequence>
<dbReference type="Gene3D" id="3.30.70.100">
    <property type="match status" value="2"/>
</dbReference>
<reference evidence="2" key="1">
    <citation type="submission" date="2018-06" db="EMBL/GenBank/DDBJ databases">
        <authorList>
            <person name="Zhirakovskaya E."/>
        </authorList>
    </citation>
    <scope>NUCLEOTIDE SEQUENCE</scope>
</reference>
<dbReference type="SUPFAM" id="SSF54909">
    <property type="entry name" value="Dimeric alpha+beta barrel"/>
    <property type="match status" value="1"/>
</dbReference>
<evidence type="ECO:0000259" key="1">
    <source>
        <dbReference type="Pfam" id="PF07110"/>
    </source>
</evidence>
<evidence type="ECO:0000313" key="2">
    <source>
        <dbReference type="EMBL" id="VAW79009.1"/>
    </source>
</evidence>
<accession>A0A3B0YXT7</accession>
<feature type="domain" description="EthD" evidence="1">
    <location>
        <begin position="26"/>
        <end position="113"/>
    </location>
</feature>
<dbReference type="InterPro" id="IPR011008">
    <property type="entry name" value="Dimeric_a/b-barrel"/>
</dbReference>
<dbReference type="AlphaFoldDB" id="A0A3B0YXT7"/>
<proteinExistence type="predicted"/>
<name>A0A3B0YXT7_9ZZZZ</name>
<dbReference type="EMBL" id="UOFM01000291">
    <property type="protein sequence ID" value="VAW79009.1"/>
    <property type="molecule type" value="Genomic_DNA"/>
</dbReference>
<dbReference type="Pfam" id="PF07110">
    <property type="entry name" value="EthD"/>
    <property type="match status" value="1"/>
</dbReference>
<protein>
    <recommendedName>
        <fullName evidence="1">EthD domain-containing protein</fullName>
    </recommendedName>
</protein>
<dbReference type="GO" id="GO:0016491">
    <property type="term" value="F:oxidoreductase activity"/>
    <property type="evidence" value="ECO:0007669"/>
    <property type="project" value="InterPro"/>
</dbReference>
<gene>
    <name evidence="2" type="ORF">MNBD_GAMMA14-268</name>
</gene>